<dbReference type="Gene3D" id="3.75.10.10">
    <property type="entry name" value="L-arginine/glycine Amidinotransferase, Chain A"/>
    <property type="match status" value="1"/>
</dbReference>
<dbReference type="SUPFAM" id="SSF55909">
    <property type="entry name" value="Pentein"/>
    <property type="match status" value="1"/>
</dbReference>
<sequence>MCPPEYFDVTYAINPWMRPEVPTDLARVHAQWEALRAVYLGLGHQVELVEPVPGLPDMVYAANGGLVVDDVAVGARFRYPQRRAEADHYLDWFRGAGMRRVHAPSYVNEGEGDFLPVGGVVLAGTGFRTEPRAHAEVAGVLGRRVLTLELVDPRFYHLDTALCVLTEDLVAYYPAAFSARSNALLQETFPGALTVSEREAVAFALNAVSDGLHVVISADAVGFASTLRDHGFIPVGVATDEIRRGGGGAKCCTLELRPAG</sequence>
<keyword evidence="1" id="KW-0378">Hydrolase</keyword>
<dbReference type="PANTHER" id="PTHR47271:SF2">
    <property type="entry name" value="ARGININE DEIMINASE"/>
    <property type="match status" value="1"/>
</dbReference>
<dbReference type="NCBIfam" id="NF045659">
    <property type="entry name" value="DiMArgaseDdahMtb"/>
    <property type="match status" value="1"/>
</dbReference>
<reference evidence="2" key="1">
    <citation type="submission" date="2016-07" db="EMBL/GenBank/DDBJ databases">
        <title>Frankia sp. NRRL B-16219 Genome sequencing.</title>
        <authorList>
            <person name="Ghodhbane-Gtari F."/>
            <person name="Swanson E."/>
            <person name="Gueddou A."/>
            <person name="Louati M."/>
            <person name="Nouioui I."/>
            <person name="Hezbri K."/>
            <person name="Abebe-Akele F."/>
            <person name="Simpson S."/>
            <person name="Morris K."/>
            <person name="Thomas K."/>
            <person name="Gtari M."/>
            <person name="Tisa L.S."/>
        </authorList>
    </citation>
    <scope>NUCLEOTIDE SEQUENCE [LARGE SCALE GENOMIC DNA]</scope>
    <source>
        <strain evidence="2">NRRL B-16219</strain>
    </source>
</reference>
<evidence type="ECO:0000313" key="1">
    <source>
        <dbReference type="EMBL" id="OHV24376.1"/>
    </source>
</evidence>
<dbReference type="Proteomes" id="UP000179769">
    <property type="component" value="Unassembled WGS sequence"/>
</dbReference>
<dbReference type="PANTHER" id="PTHR47271">
    <property type="entry name" value="ARGININE DEIMINASE"/>
    <property type="match status" value="1"/>
</dbReference>
<accession>A0A1S1PST3</accession>
<dbReference type="GO" id="GO:0019546">
    <property type="term" value="P:L-arginine deiminase pathway"/>
    <property type="evidence" value="ECO:0007669"/>
    <property type="project" value="TreeGrafter"/>
</dbReference>
<proteinExistence type="predicted"/>
<dbReference type="AlphaFoldDB" id="A0A1S1PST3"/>
<comment type="caution">
    <text evidence="1">The sequence shown here is derived from an EMBL/GenBank/DDBJ whole genome shotgun (WGS) entry which is preliminary data.</text>
</comment>
<keyword evidence="2" id="KW-1185">Reference proteome</keyword>
<dbReference type="EMBL" id="MAXA01000235">
    <property type="protein sequence ID" value="OHV24376.1"/>
    <property type="molecule type" value="Genomic_DNA"/>
</dbReference>
<evidence type="ECO:0000313" key="2">
    <source>
        <dbReference type="Proteomes" id="UP000179769"/>
    </source>
</evidence>
<name>A0A1S1PST3_9ACTN</name>
<dbReference type="GO" id="GO:0016990">
    <property type="term" value="F:arginine deiminase activity"/>
    <property type="evidence" value="ECO:0007669"/>
    <property type="project" value="TreeGrafter"/>
</dbReference>
<gene>
    <name evidence="1" type="ORF">BBK14_05855</name>
</gene>
<dbReference type="OrthoDB" id="9814070at2"/>
<protein>
    <submittedName>
        <fullName evidence="1">N-dimethylarginine dimethylaminohydrolase</fullName>
    </submittedName>
</protein>
<organism evidence="1 2">
    <name type="scientific">Parafrankia soli</name>
    <dbReference type="NCBI Taxonomy" id="2599596"/>
    <lineage>
        <taxon>Bacteria</taxon>
        <taxon>Bacillati</taxon>
        <taxon>Actinomycetota</taxon>
        <taxon>Actinomycetes</taxon>
        <taxon>Frankiales</taxon>
        <taxon>Frankiaceae</taxon>
        <taxon>Parafrankia</taxon>
    </lineage>
</organism>